<accession>A0A226DXW4</accession>
<keyword evidence="3" id="KW-1185">Reference proteome</keyword>
<dbReference type="AlphaFoldDB" id="A0A226DXW4"/>
<dbReference type="OMA" id="AFTMHAC"/>
<dbReference type="InterPro" id="IPR053202">
    <property type="entry name" value="EGF_Rcpt_Signaling_Reg"/>
</dbReference>
<dbReference type="OrthoDB" id="6357215at2759"/>
<dbReference type="GO" id="GO:0005886">
    <property type="term" value="C:plasma membrane"/>
    <property type="evidence" value="ECO:0007669"/>
    <property type="project" value="TreeGrafter"/>
</dbReference>
<dbReference type="GO" id="GO:0005789">
    <property type="term" value="C:endoplasmic reticulum membrane"/>
    <property type="evidence" value="ECO:0007669"/>
    <property type="project" value="TreeGrafter"/>
</dbReference>
<dbReference type="GO" id="GO:0006888">
    <property type="term" value="P:endoplasmic reticulum to Golgi vesicle-mediated transport"/>
    <property type="evidence" value="ECO:0007669"/>
    <property type="project" value="TreeGrafter"/>
</dbReference>
<dbReference type="GO" id="GO:0016197">
    <property type="term" value="P:endosomal transport"/>
    <property type="evidence" value="ECO:0007669"/>
    <property type="project" value="TreeGrafter"/>
</dbReference>
<dbReference type="Pfam" id="PF05050">
    <property type="entry name" value="Methyltransf_21"/>
    <property type="match status" value="1"/>
</dbReference>
<protein>
    <submittedName>
        <fullName evidence="2">Protein Star</fullName>
    </submittedName>
</protein>
<dbReference type="Gene3D" id="3.40.50.150">
    <property type="entry name" value="Vaccinia Virus protein VP39"/>
    <property type="match status" value="1"/>
</dbReference>
<evidence type="ECO:0000259" key="1">
    <source>
        <dbReference type="Pfam" id="PF05050"/>
    </source>
</evidence>
<dbReference type="InterPro" id="IPR029063">
    <property type="entry name" value="SAM-dependent_MTases_sf"/>
</dbReference>
<evidence type="ECO:0000313" key="2">
    <source>
        <dbReference type="EMBL" id="OXA50069.1"/>
    </source>
</evidence>
<dbReference type="PANTHER" id="PTHR34009:SF2">
    <property type="entry name" value="PROTEIN STAR"/>
    <property type="match status" value="1"/>
</dbReference>
<proteinExistence type="predicted"/>
<evidence type="ECO:0000313" key="3">
    <source>
        <dbReference type="Proteomes" id="UP000198287"/>
    </source>
</evidence>
<sequence length="327" mass="37070">MKSGAVVICVVIGFLFGVGFYHWVVLRGQFPNFNSYPQFFQVSSTLNLNKAISTQSATKSPHDNKCLESYFPVDEVVKGALLQDDPRLLTFIRQNYLHPPSVPAQPYNLTSNVEDTSMGQTKMVLRALNHARNGFFVEAGALDGELRSNTLMLERQFGWNGLLVEGDPKNYALLLQKYRKAWSTPACLATRDQPHQVLFEQAFNRGRISPRNMKQRMQQAEFRSTPPPGTTLSQCFPIFSLLAALNVTEVDYFSLDVEGAEIDVLSYIPFHRVRIKVLSVEFLHTPGGREALRKMMVSKGYRVFGEVRDPRHNWANDIIFIHNSLVP</sequence>
<dbReference type="Proteomes" id="UP000198287">
    <property type="component" value="Unassembled WGS sequence"/>
</dbReference>
<name>A0A226DXW4_FOLCA</name>
<dbReference type="PANTHER" id="PTHR34009">
    <property type="entry name" value="PROTEIN STAR"/>
    <property type="match status" value="1"/>
</dbReference>
<dbReference type="InterPro" id="IPR006342">
    <property type="entry name" value="FkbM_mtfrase"/>
</dbReference>
<dbReference type="EMBL" id="LNIX01000009">
    <property type="protein sequence ID" value="OXA50069.1"/>
    <property type="molecule type" value="Genomic_DNA"/>
</dbReference>
<comment type="caution">
    <text evidence="2">The sequence shown here is derived from an EMBL/GenBank/DDBJ whole genome shotgun (WGS) entry which is preliminary data.</text>
</comment>
<gene>
    <name evidence="2" type="ORF">Fcan01_15024</name>
</gene>
<dbReference type="GO" id="GO:0031902">
    <property type="term" value="C:late endosome membrane"/>
    <property type="evidence" value="ECO:0007669"/>
    <property type="project" value="TreeGrafter"/>
</dbReference>
<dbReference type="SUPFAM" id="SSF53335">
    <property type="entry name" value="S-adenosyl-L-methionine-dependent methyltransferases"/>
    <property type="match status" value="1"/>
</dbReference>
<organism evidence="2 3">
    <name type="scientific">Folsomia candida</name>
    <name type="common">Springtail</name>
    <dbReference type="NCBI Taxonomy" id="158441"/>
    <lineage>
        <taxon>Eukaryota</taxon>
        <taxon>Metazoa</taxon>
        <taxon>Ecdysozoa</taxon>
        <taxon>Arthropoda</taxon>
        <taxon>Hexapoda</taxon>
        <taxon>Collembola</taxon>
        <taxon>Entomobryomorpha</taxon>
        <taxon>Isotomoidea</taxon>
        <taxon>Isotomidae</taxon>
        <taxon>Proisotominae</taxon>
        <taxon>Folsomia</taxon>
    </lineage>
</organism>
<feature type="domain" description="Methyltransferase FkbM" evidence="1">
    <location>
        <begin position="139"/>
        <end position="303"/>
    </location>
</feature>
<dbReference type="GO" id="GO:0005794">
    <property type="term" value="C:Golgi apparatus"/>
    <property type="evidence" value="ECO:0007669"/>
    <property type="project" value="TreeGrafter"/>
</dbReference>
<reference evidence="2 3" key="1">
    <citation type="submission" date="2015-12" db="EMBL/GenBank/DDBJ databases">
        <title>The genome of Folsomia candida.</title>
        <authorList>
            <person name="Faddeeva A."/>
            <person name="Derks M.F."/>
            <person name="Anvar Y."/>
            <person name="Smit S."/>
            <person name="Van Straalen N."/>
            <person name="Roelofs D."/>
        </authorList>
    </citation>
    <scope>NUCLEOTIDE SEQUENCE [LARGE SCALE GENOMIC DNA]</scope>
    <source>
        <strain evidence="2 3">VU population</strain>
        <tissue evidence="2">Whole body</tissue>
    </source>
</reference>